<dbReference type="KEGG" id="jcu:105647897"/>
<proteinExistence type="predicted"/>
<feature type="region of interest" description="Disordered" evidence="1">
    <location>
        <begin position="37"/>
        <end position="135"/>
    </location>
</feature>
<evidence type="ECO:0000313" key="3">
    <source>
        <dbReference type="Proteomes" id="UP000027138"/>
    </source>
</evidence>
<gene>
    <name evidence="2" type="ORF">JCGZ_00340</name>
</gene>
<name>A0A067JT80_JATCU</name>
<keyword evidence="3" id="KW-1185">Reference proteome</keyword>
<reference evidence="2 3" key="1">
    <citation type="journal article" date="2014" name="PLoS ONE">
        <title>Global Analysis of Gene Expression Profiles in Physic Nut (Jatropha curcas L.) Seedlings Exposed to Salt Stress.</title>
        <authorList>
            <person name="Zhang L."/>
            <person name="Zhang C."/>
            <person name="Wu P."/>
            <person name="Chen Y."/>
            <person name="Li M."/>
            <person name="Jiang H."/>
            <person name="Wu G."/>
        </authorList>
    </citation>
    <scope>NUCLEOTIDE SEQUENCE [LARGE SCALE GENOMIC DNA]</scope>
    <source>
        <strain evidence="3">cv. GZQX0401</strain>
        <tissue evidence="2">Young leaves</tissue>
    </source>
</reference>
<feature type="compositionally biased region" description="Basic and acidic residues" evidence="1">
    <location>
        <begin position="46"/>
        <end position="69"/>
    </location>
</feature>
<dbReference type="EMBL" id="KK915226">
    <property type="protein sequence ID" value="KDP23195.1"/>
    <property type="molecule type" value="Genomic_DNA"/>
</dbReference>
<accession>A0A067JT80</accession>
<feature type="compositionally biased region" description="Basic and acidic residues" evidence="1">
    <location>
        <begin position="103"/>
        <end position="135"/>
    </location>
</feature>
<dbReference type="PANTHER" id="PTHR36410">
    <property type="entry name" value="EXPRESSED PROTEIN"/>
    <property type="match status" value="1"/>
</dbReference>
<dbReference type="AlphaFoldDB" id="A0A067JT80"/>
<dbReference type="PANTHER" id="PTHR36410:SF1">
    <property type="entry name" value="EXPRESSED PROTEIN"/>
    <property type="match status" value="1"/>
</dbReference>
<protein>
    <submittedName>
        <fullName evidence="2">Uncharacterized protein</fullName>
    </submittedName>
</protein>
<evidence type="ECO:0000256" key="1">
    <source>
        <dbReference type="SAM" id="MobiDB-lite"/>
    </source>
</evidence>
<evidence type="ECO:0000313" key="2">
    <source>
        <dbReference type="EMBL" id="KDP23195.1"/>
    </source>
</evidence>
<dbReference type="Proteomes" id="UP000027138">
    <property type="component" value="Unassembled WGS sequence"/>
</dbReference>
<dbReference type="OrthoDB" id="1702799at2759"/>
<sequence>MNQAIKSIRTYQTIPAGFLYPSNQLGQKTSVLRFKQVTTASSNPENPHDMDKAQSPNEKSKEAIEHGDVMSHSFGQAYATRSDEEGFGGIYGGNQSCDNDDDNNGKKIHENHPDYDRSQGSEVKEKEKGRNSTKC</sequence>
<organism evidence="2 3">
    <name type="scientific">Jatropha curcas</name>
    <name type="common">Barbados nut</name>
    <dbReference type="NCBI Taxonomy" id="180498"/>
    <lineage>
        <taxon>Eukaryota</taxon>
        <taxon>Viridiplantae</taxon>
        <taxon>Streptophyta</taxon>
        <taxon>Embryophyta</taxon>
        <taxon>Tracheophyta</taxon>
        <taxon>Spermatophyta</taxon>
        <taxon>Magnoliopsida</taxon>
        <taxon>eudicotyledons</taxon>
        <taxon>Gunneridae</taxon>
        <taxon>Pentapetalae</taxon>
        <taxon>rosids</taxon>
        <taxon>fabids</taxon>
        <taxon>Malpighiales</taxon>
        <taxon>Euphorbiaceae</taxon>
        <taxon>Crotonoideae</taxon>
        <taxon>Jatropheae</taxon>
        <taxon>Jatropha</taxon>
    </lineage>
</organism>